<organism evidence="3">
    <name type="scientific">Brugia timori</name>
    <dbReference type="NCBI Taxonomy" id="42155"/>
    <lineage>
        <taxon>Eukaryota</taxon>
        <taxon>Metazoa</taxon>
        <taxon>Ecdysozoa</taxon>
        <taxon>Nematoda</taxon>
        <taxon>Chromadorea</taxon>
        <taxon>Rhabditida</taxon>
        <taxon>Spirurina</taxon>
        <taxon>Spiruromorpha</taxon>
        <taxon>Filarioidea</taxon>
        <taxon>Onchocercidae</taxon>
        <taxon>Brugia</taxon>
    </lineage>
</organism>
<keyword evidence="2" id="KW-1185">Reference proteome</keyword>
<evidence type="ECO:0000313" key="1">
    <source>
        <dbReference type="EMBL" id="VDO39369.1"/>
    </source>
</evidence>
<reference evidence="1 2" key="2">
    <citation type="submission" date="2018-11" db="EMBL/GenBank/DDBJ databases">
        <authorList>
            <consortium name="Pathogen Informatics"/>
        </authorList>
    </citation>
    <scope>NUCLEOTIDE SEQUENCE [LARGE SCALE GENOMIC DNA]</scope>
</reference>
<accession>A0A0R3R0J1</accession>
<dbReference type="Proteomes" id="UP000280834">
    <property type="component" value="Unassembled WGS sequence"/>
</dbReference>
<evidence type="ECO:0000313" key="3">
    <source>
        <dbReference type="WBParaSite" id="BTMF_0001352801-mRNA-1"/>
    </source>
</evidence>
<dbReference type="WBParaSite" id="BTMF_0001352801-mRNA-1">
    <property type="protein sequence ID" value="BTMF_0001352801-mRNA-1"/>
    <property type="gene ID" value="BTMF_0001352801"/>
</dbReference>
<sequence>MLKLQMFKIITRKTLVSFYVLIEIQQITASKCSFSFSIKFVLPLINLISKLL</sequence>
<name>A0A0R3R0J1_9BILA</name>
<protein>
    <submittedName>
        <fullName evidence="1 3">Uncharacterized protein</fullName>
    </submittedName>
</protein>
<reference evidence="3" key="1">
    <citation type="submission" date="2017-02" db="UniProtKB">
        <authorList>
            <consortium name="WormBaseParasite"/>
        </authorList>
    </citation>
    <scope>IDENTIFICATION</scope>
</reference>
<dbReference type="AlphaFoldDB" id="A0A0R3R0J1"/>
<gene>
    <name evidence="1" type="ORF">BTMF_LOCUS11528</name>
</gene>
<proteinExistence type="predicted"/>
<dbReference type="EMBL" id="UZAG01018388">
    <property type="protein sequence ID" value="VDO39369.1"/>
    <property type="molecule type" value="Genomic_DNA"/>
</dbReference>
<evidence type="ECO:0000313" key="2">
    <source>
        <dbReference type="Proteomes" id="UP000280834"/>
    </source>
</evidence>